<dbReference type="AlphaFoldDB" id="A0AAW1GPE3"/>
<evidence type="ECO:0008006" key="3">
    <source>
        <dbReference type="Google" id="ProtNLM"/>
    </source>
</evidence>
<gene>
    <name evidence="1" type="ORF">RND81_14G135200</name>
</gene>
<evidence type="ECO:0000313" key="1">
    <source>
        <dbReference type="EMBL" id="KAK9665772.1"/>
    </source>
</evidence>
<organism evidence="1 2">
    <name type="scientific">Saponaria officinalis</name>
    <name type="common">Common soapwort</name>
    <name type="synonym">Lychnis saponaria</name>
    <dbReference type="NCBI Taxonomy" id="3572"/>
    <lineage>
        <taxon>Eukaryota</taxon>
        <taxon>Viridiplantae</taxon>
        <taxon>Streptophyta</taxon>
        <taxon>Embryophyta</taxon>
        <taxon>Tracheophyta</taxon>
        <taxon>Spermatophyta</taxon>
        <taxon>Magnoliopsida</taxon>
        <taxon>eudicotyledons</taxon>
        <taxon>Gunneridae</taxon>
        <taxon>Pentapetalae</taxon>
        <taxon>Caryophyllales</taxon>
        <taxon>Caryophyllaceae</taxon>
        <taxon>Caryophylleae</taxon>
        <taxon>Saponaria</taxon>
    </lineage>
</organism>
<dbReference type="PANTHER" id="PTHR33710:SF62">
    <property type="entry name" value="DUF4283 DOMAIN PROTEIN"/>
    <property type="match status" value="1"/>
</dbReference>
<dbReference type="SUPFAM" id="SSF56219">
    <property type="entry name" value="DNase I-like"/>
    <property type="match status" value="1"/>
</dbReference>
<dbReference type="InterPro" id="IPR036691">
    <property type="entry name" value="Endo/exonu/phosph_ase_sf"/>
</dbReference>
<proteinExistence type="predicted"/>
<evidence type="ECO:0000313" key="2">
    <source>
        <dbReference type="Proteomes" id="UP001443914"/>
    </source>
</evidence>
<dbReference type="Proteomes" id="UP001443914">
    <property type="component" value="Unassembled WGS sequence"/>
</dbReference>
<dbReference type="Gene3D" id="3.60.10.10">
    <property type="entry name" value="Endonuclease/exonuclease/phosphatase"/>
    <property type="match status" value="1"/>
</dbReference>
<comment type="caution">
    <text evidence="1">The sequence shown here is derived from an EMBL/GenBank/DDBJ whole genome shotgun (WGS) entry which is preliminary data.</text>
</comment>
<protein>
    <recommendedName>
        <fullName evidence="3">Endonuclease/exonuclease/phosphatase domain-containing protein</fullName>
    </recommendedName>
</protein>
<reference evidence="1" key="1">
    <citation type="submission" date="2024-03" db="EMBL/GenBank/DDBJ databases">
        <title>WGS assembly of Saponaria officinalis var. Norfolk2.</title>
        <authorList>
            <person name="Jenkins J."/>
            <person name="Shu S."/>
            <person name="Grimwood J."/>
            <person name="Barry K."/>
            <person name="Goodstein D."/>
            <person name="Schmutz J."/>
            <person name="Leebens-Mack J."/>
            <person name="Osbourn A."/>
        </authorList>
    </citation>
    <scope>NUCLEOTIDE SEQUENCE [LARGE SCALE GENOMIC DNA]</scope>
    <source>
        <strain evidence="1">JIC</strain>
    </source>
</reference>
<dbReference type="PANTHER" id="PTHR33710">
    <property type="entry name" value="BNAC02G09200D PROTEIN"/>
    <property type="match status" value="1"/>
</dbReference>
<keyword evidence="2" id="KW-1185">Reference proteome</keyword>
<name>A0AAW1GPE3_SAPOF</name>
<accession>A0AAW1GPE3</accession>
<dbReference type="EMBL" id="JBDFQZ010000014">
    <property type="protein sequence ID" value="KAK9665772.1"/>
    <property type="molecule type" value="Genomic_DNA"/>
</dbReference>
<sequence>MRDLARESPDPWICLGDFNEILYSTEMKGGDRAQWQMNNFRDAIDECGLREIPYDGYMYTYDNGQEGGANRQSRLDRALVTESWMELYPYSKLVNLVREWSDHAPVMVNLDKGSGVDQNRSSLFRFEQIWVGEEGCEEVIKSAWESGVDDVIDSINHCASQLSAWKKVNIGKITKAIQHRRRRLKELNEGGRSAAELRERKKIIKEITHLTKQEEIFWRQRSRVLWLQEGDKNTKFFHRKAKSGSEETKESYS</sequence>